<keyword evidence="2 4" id="KW-0812">Transmembrane</keyword>
<feature type="transmembrane region" description="Helical" evidence="2">
    <location>
        <begin position="127"/>
        <end position="149"/>
    </location>
</feature>
<evidence type="ECO:0000256" key="1">
    <source>
        <dbReference type="SAM" id="MobiDB-lite"/>
    </source>
</evidence>
<keyword evidence="2" id="KW-0472">Membrane</keyword>
<dbReference type="SUPFAM" id="SSF54427">
    <property type="entry name" value="NTF2-like"/>
    <property type="match status" value="1"/>
</dbReference>
<feature type="transmembrane region" description="Helical" evidence="2">
    <location>
        <begin position="155"/>
        <end position="176"/>
    </location>
</feature>
<accession>A0A249PCL2</accession>
<feature type="domain" description="Tim44-like" evidence="3">
    <location>
        <begin position="232"/>
        <end position="374"/>
    </location>
</feature>
<dbReference type="PANTHER" id="PTHR41542:SF1">
    <property type="entry name" value="BLL5807 PROTEIN"/>
    <property type="match status" value="1"/>
</dbReference>
<sequence length="377" mass="39187">MDAARPAAELPSVLLNYPGFISISAAVAGFGGREKGLETMQRVGRVLAMAAVGLAVMVTVADVAEARRAGGGFGSRGSRTFSMPPTTRTAPTNAAPIERTMTPQPAPSAATRPAGQSQTTTASRPGLFGGFGGSMLGGLMMGGLIGMLLGHGLGGGIGFLGLLLQIGLIVAAIALAKRFFGRGNQPAYSAPSAVVRNHPAASAAPSFRIPGIGEGIGGSVGAAAASSNRPSTPAKSAWDNDEIGIGQDDLEQFEAMLKQLQAAYAAEDYAALRRLTTPEAMSYLAEELSENATKGLKNEVRDVHLVQGDVAEAWHENGTDHATVAMRYESIDVMRERATGRVISGDPDQLTEAVELWTFLRRRGADWQVSAIQAVEA</sequence>
<evidence type="ECO:0000313" key="4">
    <source>
        <dbReference type="EMBL" id="ASY63502.1"/>
    </source>
</evidence>
<dbReference type="Pfam" id="PF04280">
    <property type="entry name" value="Tim44"/>
    <property type="match status" value="1"/>
</dbReference>
<protein>
    <submittedName>
        <fullName evidence="4">Putative transmembrane protein</fullName>
    </submittedName>
</protein>
<feature type="transmembrane region" description="Helical" evidence="2">
    <location>
        <begin position="43"/>
        <end position="64"/>
    </location>
</feature>
<dbReference type="AlphaFoldDB" id="A0A249PCL2"/>
<feature type="compositionally biased region" description="Low complexity" evidence="1">
    <location>
        <begin position="76"/>
        <end position="96"/>
    </location>
</feature>
<feature type="region of interest" description="Disordered" evidence="1">
    <location>
        <begin position="220"/>
        <end position="241"/>
    </location>
</feature>
<dbReference type="eggNOG" id="COG4395">
    <property type="taxonomic scope" value="Bacteria"/>
</dbReference>
<dbReference type="Proteomes" id="UP000217211">
    <property type="component" value="Chromosome"/>
</dbReference>
<dbReference type="KEGG" id="esj:SJ05684_c20600"/>
<dbReference type="Gene3D" id="3.10.450.240">
    <property type="match status" value="1"/>
</dbReference>
<dbReference type="InterPro" id="IPR007379">
    <property type="entry name" value="Tim44-like_dom"/>
</dbReference>
<reference evidence="4 5" key="1">
    <citation type="submission" date="2017-08" db="EMBL/GenBank/DDBJ databases">
        <title>Multipartite genome sequences of Sinorhizobium species nodulating soybeans.</title>
        <authorList>
            <person name="Tian C.F."/>
        </authorList>
    </citation>
    <scope>NUCLEOTIDE SEQUENCE [LARGE SCALE GENOMIC DNA]</scope>
    <source>
        <strain evidence="4 5">CCBAU 05684</strain>
    </source>
</reference>
<dbReference type="SMART" id="SM00978">
    <property type="entry name" value="Tim44"/>
    <property type="match status" value="1"/>
</dbReference>
<feature type="transmembrane region" description="Helical" evidence="2">
    <location>
        <begin position="12"/>
        <end position="31"/>
    </location>
</feature>
<evidence type="ECO:0000256" key="2">
    <source>
        <dbReference type="SAM" id="Phobius"/>
    </source>
</evidence>
<evidence type="ECO:0000259" key="3">
    <source>
        <dbReference type="SMART" id="SM00978"/>
    </source>
</evidence>
<dbReference type="STRING" id="716928.GCA_000261485_00202"/>
<dbReference type="PANTHER" id="PTHR41542">
    <property type="entry name" value="BLL5807 PROTEIN"/>
    <property type="match status" value="1"/>
</dbReference>
<dbReference type="EMBL" id="CP023067">
    <property type="protein sequence ID" value="ASY63502.1"/>
    <property type="molecule type" value="Genomic_DNA"/>
</dbReference>
<dbReference type="InterPro" id="IPR032710">
    <property type="entry name" value="NTF2-like_dom_sf"/>
</dbReference>
<organism evidence="4 5">
    <name type="scientific">Sinorhizobium sojae CCBAU 05684</name>
    <dbReference type="NCBI Taxonomy" id="716928"/>
    <lineage>
        <taxon>Bacteria</taxon>
        <taxon>Pseudomonadati</taxon>
        <taxon>Pseudomonadota</taxon>
        <taxon>Alphaproteobacteria</taxon>
        <taxon>Hyphomicrobiales</taxon>
        <taxon>Rhizobiaceae</taxon>
        <taxon>Sinorhizobium/Ensifer group</taxon>
        <taxon>Sinorhizobium</taxon>
    </lineage>
</organism>
<name>A0A249PCL2_9HYPH</name>
<feature type="compositionally biased region" description="Polar residues" evidence="1">
    <location>
        <begin position="114"/>
        <end position="123"/>
    </location>
</feature>
<proteinExistence type="predicted"/>
<feature type="region of interest" description="Disordered" evidence="1">
    <location>
        <begin position="75"/>
        <end position="126"/>
    </location>
</feature>
<keyword evidence="2" id="KW-1133">Transmembrane helix</keyword>
<gene>
    <name evidence="4" type="ORF">SJ05684_c20600</name>
</gene>
<evidence type="ECO:0000313" key="5">
    <source>
        <dbReference type="Proteomes" id="UP000217211"/>
    </source>
</evidence>
<keyword evidence="5" id="KW-1185">Reference proteome</keyword>